<name>A0ABY5LL58_9VIBR</name>
<dbReference type="EMBL" id="CP102097">
    <property type="protein sequence ID" value="UUM32844.1"/>
    <property type="molecule type" value="Genomic_DNA"/>
</dbReference>
<dbReference type="PANTHER" id="PTHR33121">
    <property type="entry name" value="CYCLIC DI-GMP PHOSPHODIESTERASE PDEF"/>
    <property type="match status" value="1"/>
</dbReference>
<dbReference type="SMART" id="SM00052">
    <property type="entry name" value="EAL"/>
    <property type="match status" value="1"/>
</dbReference>
<dbReference type="InterPro" id="IPR043128">
    <property type="entry name" value="Rev_trsase/Diguanyl_cyclase"/>
</dbReference>
<accession>A0ABY5LL58</accession>
<dbReference type="Proteomes" id="UP001058602">
    <property type="component" value="Chromosome 2"/>
</dbReference>
<dbReference type="NCBIfam" id="TIGR00229">
    <property type="entry name" value="sensory_box"/>
    <property type="match status" value="1"/>
</dbReference>
<dbReference type="InterPro" id="IPR029787">
    <property type="entry name" value="Nucleotide_cyclase"/>
</dbReference>
<dbReference type="Gene3D" id="3.20.20.450">
    <property type="entry name" value="EAL domain"/>
    <property type="match status" value="1"/>
</dbReference>
<dbReference type="Pfam" id="PF00990">
    <property type="entry name" value="GGDEF"/>
    <property type="match status" value="1"/>
</dbReference>
<dbReference type="SUPFAM" id="SSF55073">
    <property type="entry name" value="Nucleotide cyclase"/>
    <property type="match status" value="1"/>
</dbReference>
<sequence length="570" mass="65639">MSLVQDDFAHTPLSLSKIELDELMDSNVKHILDVLDGGVFSMSETGYIRSYSHAFYKRFGVEQDTFNLQAWLELVHPLDRPKLQQKIDFHFSGNERKHKTQYRVRTTEGHYIWVTGTAVIKEINGKRILIGCHKDISDLKLNDIDPSYSSTQQELFWLGNEQKLKMDVENHSREREYFSLFYVQITNIRSYLSLYGPNILRDLLKHLRVALSSLPEQTYDVYQIRSDDFAILINGDLPQNEIIQLGRKITRKFNDSIETNEILYGTEICVGIYPNFPLKRGMDEAIQIASRTSQFASEQESNKLSVYEGSTKTKVDRHCYVERELGNAIMQQILSVKFQPIVCAQKNKLASFEALVRWRSPEFGEIYPDEFISVAERKGLIVDLGYVVFTKACQFLQQYQETHQNDVRVNINVSVIQLLNQSFPDTVKALADQYQTPTKNIVLELTETLILDGNKKAVKQLNRLKDYGFQLSLDDFGAGYTSLNSFFDLPLQQIKIDRSVAQRSMTNPATFEYLSFITQLCRTYNVDIVIEGIEDAKMQKMFTDMGASYLQGYWFSKPLSIASASYYTAV</sequence>
<dbReference type="CDD" id="cd00130">
    <property type="entry name" value="PAS"/>
    <property type="match status" value="1"/>
</dbReference>
<gene>
    <name evidence="4" type="ORF">NP165_14880</name>
</gene>
<dbReference type="InterPro" id="IPR013655">
    <property type="entry name" value="PAS_fold_3"/>
</dbReference>
<dbReference type="PANTHER" id="PTHR33121:SF79">
    <property type="entry name" value="CYCLIC DI-GMP PHOSPHODIESTERASE PDED-RELATED"/>
    <property type="match status" value="1"/>
</dbReference>
<dbReference type="RefSeq" id="WP_257086545.1">
    <property type="nucleotide sequence ID" value="NZ_CP102097.1"/>
</dbReference>
<feature type="domain" description="EAL" evidence="2">
    <location>
        <begin position="318"/>
        <end position="570"/>
    </location>
</feature>
<dbReference type="SUPFAM" id="SSF55785">
    <property type="entry name" value="PYP-like sensor domain (PAS domain)"/>
    <property type="match status" value="1"/>
</dbReference>
<evidence type="ECO:0000259" key="2">
    <source>
        <dbReference type="PROSITE" id="PS50883"/>
    </source>
</evidence>
<dbReference type="PROSITE" id="PS50887">
    <property type="entry name" value="GGDEF"/>
    <property type="match status" value="1"/>
</dbReference>
<evidence type="ECO:0000259" key="3">
    <source>
        <dbReference type="PROSITE" id="PS50887"/>
    </source>
</evidence>
<dbReference type="InterPro" id="IPR035965">
    <property type="entry name" value="PAS-like_dom_sf"/>
</dbReference>
<dbReference type="InterPro" id="IPR001633">
    <property type="entry name" value="EAL_dom"/>
</dbReference>
<dbReference type="PROSITE" id="PS50112">
    <property type="entry name" value="PAS"/>
    <property type="match status" value="1"/>
</dbReference>
<dbReference type="Pfam" id="PF00563">
    <property type="entry name" value="EAL"/>
    <property type="match status" value="1"/>
</dbReference>
<dbReference type="InterPro" id="IPR000014">
    <property type="entry name" value="PAS"/>
</dbReference>
<dbReference type="SUPFAM" id="SSF141868">
    <property type="entry name" value="EAL domain-like"/>
    <property type="match status" value="1"/>
</dbReference>
<keyword evidence="5" id="KW-1185">Reference proteome</keyword>
<reference evidence="4" key="1">
    <citation type="submission" date="2022-07" db="EMBL/GenBank/DDBJ databases">
        <title>Complete genome of Vibrio japonicus strain JCM 31412T and phylogenomic assessment of the Nereis clade of the genus Vibrio.</title>
        <authorList>
            <person name="Shlafstein M.D."/>
            <person name="Emsley S.A."/>
            <person name="Ushijima B."/>
            <person name="Videau P."/>
            <person name="Saw J.H."/>
        </authorList>
    </citation>
    <scope>NUCLEOTIDE SEQUENCE</scope>
    <source>
        <strain evidence="4">JCM 31412</strain>
    </source>
</reference>
<feature type="domain" description="PAS" evidence="1">
    <location>
        <begin position="24"/>
        <end position="94"/>
    </location>
</feature>
<evidence type="ECO:0000259" key="1">
    <source>
        <dbReference type="PROSITE" id="PS50112"/>
    </source>
</evidence>
<dbReference type="InterPro" id="IPR050706">
    <property type="entry name" value="Cyclic-di-GMP_PDE-like"/>
</dbReference>
<evidence type="ECO:0000313" key="5">
    <source>
        <dbReference type="Proteomes" id="UP001058602"/>
    </source>
</evidence>
<dbReference type="Gene3D" id="3.30.450.20">
    <property type="entry name" value="PAS domain"/>
    <property type="match status" value="1"/>
</dbReference>
<protein>
    <submittedName>
        <fullName evidence="4">EAL domain-containing protein</fullName>
    </submittedName>
</protein>
<proteinExistence type="predicted"/>
<dbReference type="InterPro" id="IPR000160">
    <property type="entry name" value="GGDEF_dom"/>
</dbReference>
<dbReference type="Pfam" id="PF08447">
    <property type="entry name" value="PAS_3"/>
    <property type="match status" value="1"/>
</dbReference>
<dbReference type="Gene3D" id="3.30.70.270">
    <property type="match status" value="1"/>
</dbReference>
<dbReference type="PROSITE" id="PS50883">
    <property type="entry name" value="EAL"/>
    <property type="match status" value="1"/>
</dbReference>
<dbReference type="InterPro" id="IPR035919">
    <property type="entry name" value="EAL_sf"/>
</dbReference>
<organism evidence="4 5">
    <name type="scientific">Vibrio japonicus</name>
    <dbReference type="NCBI Taxonomy" id="1824638"/>
    <lineage>
        <taxon>Bacteria</taxon>
        <taxon>Pseudomonadati</taxon>
        <taxon>Pseudomonadota</taxon>
        <taxon>Gammaproteobacteria</taxon>
        <taxon>Vibrionales</taxon>
        <taxon>Vibrionaceae</taxon>
        <taxon>Vibrio</taxon>
    </lineage>
</organism>
<dbReference type="CDD" id="cd01948">
    <property type="entry name" value="EAL"/>
    <property type="match status" value="1"/>
</dbReference>
<feature type="domain" description="GGDEF" evidence="3">
    <location>
        <begin position="176"/>
        <end position="309"/>
    </location>
</feature>
<evidence type="ECO:0000313" key="4">
    <source>
        <dbReference type="EMBL" id="UUM32844.1"/>
    </source>
</evidence>